<evidence type="ECO:0000256" key="2">
    <source>
        <dbReference type="ARBA" id="ARBA00007759"/>
    </source>
</evidence>
<dbReference type="NCBIfam" id="TIGR03923">
    <property type="entry name" value="T7SS_EccE"/>
    <property type="match status" value="1"/>
</dbReference>
<evidence type="ECO:0000313" key="10">
    <source>
        <dbReference type="EMBL" id="KAF0848289.1"/>
    </source>
</evidence>
<evidence type="ECO:0000256" key="5">
    <source>
        <dbReference type="ARBA" id="ARBA00022989"/>
    </source>
</evidence>
<proteinExistence type="inferred from homology"/>
<feature type="domain" description="Type VII secretion system protein EccE" evidence="9">
    <location>
        <begin position="215"/>
        <end position="311"/>
    </location>
</feature>
<gene>
    <name evidence="10" type="ORF">FNL39_102437</name>
</gene>
<dbReference type="InterPro" id="IPR021368">
    <property type="entry name" value="T7SS_EccE"/>
</dbReference>
<comment type="caution">
    <text evidence="10">The sequence shown here is derived from an EMBL/GenBank/DDBJ whole genome shotgun (WGS) entry which is preliminary data.</text>
</comment>
<evidence type="ECO:0000256" key="3">
    <source>
        <dbReference type="ARBA" id="ARBA00022475"/>
    </source>
</evidence>
<feature type="transmembrane region" description="Helical" evidence="8">
    <location>
        <begin position="62"/>
        <end position="80"/>
    </location>
</feature>
<evidence type="ECO:0000256" key="8">
    <source>
        <dbReference type="SAM" id="Phobius"/>
    </source>
</evidence>
<evidence type="ECO:0000313" key="11">
    <source>
        <dbReference type="Proteomes" id="UP000798951"/>
    </source>
</evidence>
<evidence type="ECO:0000256" key="7">
    <source>
        <dbReference type="SAM" id="MobiDB-lite"/>
    </source>
</evidence>
<reference evidence="10 11" key="1">
    <citation type="submission" date="2019-07" db="EMBL/GenBank/DDBJ databases">
        <title>Genomic Encyclopedia of Type Strains, Phase IV (KMG-IV): sequencing the most valuable type-strain genomes for metagenomic binning, comparative biology and taxonomic classification.</title>
        <authorList>
            <person name="Goeker M."/>
        </authorList>
    </citation>
    <scope>NUCLEOTIDE SEQUENCE [LARGE SCALE GENOMIC DNA]</scope>
    <source>
        <strain evidence="10 11">DSM 44831</strain>
    </source>
</reference>
<comment type="similarity">
    <text evidence="2">Belongs to the EccE family.</text>
</comment>
<organism evidence="10 11">
    <name type="scientific">Nocardia caishijiensis</name>
    <dbReference type="NCBI Taxonomy" id="184756"/>
    <lineage>
        <taxon>Bacteria</taxon>
        <taxon>Bacillati</taxon>
        <taxon>Actinomycetota</taxon>
        <taxon>Actinomycetes</taxon>
        <taxon>Mycobacteriales</taxon>
        <taxon>Nocardiaceae</taxon>
        <taxon>Nocardia</taxon>
    </lineage>
</organism>
<dbReference type="InterPro" id="IPR050051">
    <property type="entry name" value="EccE_dom"/>
</dbReference>
<name>A0ABQ6YRA8_9NOCA</name>
<evidence type="ECO:0000256" key="6">
    <source>
        <dbReference type="ARBA" id="ARBA00023136"/>
    </source>
</evidence>
<evidence type="ECO:0000256" key="4">
    <source>
        <dbReference type="ARBA" id="ARBA00022692"/>
    </source>
</evidence>
<dbReference type="EMBL" id="VMSD01000002">
    <property type="protein sequence ID" value="KAF0848289.1"/>
    <property type="molecule type" value="Genomic_DNA"/>
</dbReference>
<accession>A0ABQ6YRA8</accession>
<dbReference type="RefSeq" id="WP_236573264.1">
    <property type="nucleotide sequence ID" value="NZ_VMSD01000002.1"/>
</dbReference>
<evidence type="ECO:0000259" key="9">
    <source>
        <dbReference type="Pfam" id="PF11203"/>
    </source>
</evidence>
<feature type="region of interest" description="Disordered" evidence="7">
    <location>
        <begin position="1"/>
        <end position="24"/>
    </location>
</feature>
<evidence type="ECO:0000256" key="1">
    <source>
        <dbReference type="ARBA" id="ARBA00004236"/>
    </source>
</evidence>
<sequence>MSIQQLSEERTSQEPEPEQPGTSGLSSQEFWLFRHLPLGLVIPVALIEVVASLISIALNAPWWATMIVCLVVAACGFAPVRGVPIGLRLGAWVHYRWRQRTRTIIEQDSTFDVPLPDGGSAGVRWDGRCLVTMLRVDSPPDTLTLLDRGSLSTDQVLPLTEIAHCLRQFDIALDSIDVVSTGTRTTSTDAVLTGYAAQVAPLGRMYDQILGPLPAIAQRTMWIVLRLDPLANAEAIANRGSGHEGTLRAAIIATLRVTNRLATNGIKAAILTSADMSVAIRELSRGIAIDQFDERPDSLEQADVYLTSYQIGDELITADGFARVWAVPSLATTVMVRLLSGDDTRGRLGQRRKMIEVDARVRYDTYTEFEETPLAGLRPLPRRQLWALADSLPIGSRDTGAVGYRGGLDALADLSIPTTGCGQLIGADRSGRGVAIPLVGVGSRRIEIVGNLYLAQQVILRAIALGAGAIVHTDRPAAWHTMVANVGAPSALTVAPRNAGARVTPAGGGPQAPAIVIVFDGVPASAPPGSATVVNIAREFTSAPRPEVDVTIIQDPQSPTTITVHTPTSTATATLVTTPTEQHYLGV</sequence>
<keyword evidence="4 8" id="KW-0812">Transmembrane</keyword>
<keyword evidence="3" id="KW-1003">Cell membrane</keyword>
<dbReference type="Pfam" id="PF11203">
    <property type="entry name" value="EccE"/>
    <property type="match status" value="1"/>
</dbReference>
<keyword evidence="11" id="KW-1185">Reference proteome</keyword>
<keyword evidence="5 8" id="KW-1133">Transmembrane helix</keyword>
<feature type="transmembrane region" description="Helical" evidence="8">
    <location>
        <begin position="36"/>
        <end position="56"/>
    </location>
</feature>
<comment type="subcellular location">
    <subcellularLocation>
        <location evidence="1">Cell membrane</location>
    </subcellularLocation>
</comment>
<protein>
    <submittedName>
        <fullName evidence="10">Type VII secretion protein EccE</fullName>
    </submittedName>
</protein>
<keyword evidence="6 8" id="KW-0472">Membrane</keyword>
<dbReference type="Proteomes" id="UP000798951">
    <property type="component" value="Unassembled WGS sequence"/>
</dbReference>